<proteinExistence type="predicted"/>
<gene>
    <name evidence="1" type="ORF">IAA83_06375</name>
</gene>
<reference evidence="1" key="2">
    <citation type="journal article" date="2021" name="PeerJ">
        <title>Extensive microbial diversity within the chicken gut microbiome revealed by metagenomics and culture.</title>
        <authorList>
            <person name="Gilroy R."/>
            <person name="Ravi A."/>
            <person name="Getino M."/>
            <person name="Pursley I."/>
            <person name="Horton D.L."/>
            <person name="Alikhan N.F."/>
            <person name="Baker D."/>
            <person name="Gharbi K."/>
            <person name="Hall N."/>
            <person name="Watson M."/>
            <person name="Adriaenssens E.M."/>
            <person name="Foster-Nyarko E."/>
            <person name="Jarju S."/>
            <person name="Secka A."/>
            <person name="Antonio M."/>
            <person name="Oren A."/>
            <person name="Chaudhuri R.R."/>
            <person name="La Ragione R."/>
            <person name="Hildebrand F."/>
            <person name="Pallen M.J."/>
        </authorList>
    </citation>
    <scope>NUCLEOTIDE SEQUENCE</scope>
    <source>
        <strain evidence="1">ChiBcec16-1751</strain>
    </source>
</reference>
<comment type="caution">
    <text evidence="1">The sequence shown here is derived from an EMBL/GenBank/DDBJ whole genome shotgun (WGS) entry which is preliminary data.</text>
</comment>
<dbReference type="InterPro" id="IPR008767">
    <property type="entry name" value="Phage_SPP1_head-tail_adaptor"/>
</dbReference>
<reference evidence="1" key="1">
    <citation type="submission" date="2020-10" db="EMBL/GenBank/DDBJ databases">
        <authorList>
            <person name="Gilroy R."/>
        </authorList>
    </citation>
    <scope>NUCLEOTIDE SEQUENCE</scope>
    <source>
        <strain evidence="1">ChiBcec16-1751</strain>
    </source>
</reference>
<dbReference type="EMBL" id="DVJJ01000094">
    <property type="protein sequence ID" value="HIS64979.1"/>
    <property type="molecule type" value="Genomic_DNA"/>
</dbReference>
<organism evidence="1 2">
    <name type="scientific">Candidatus Avoscillospira avistercoris</name>
    <dbReference type="NCBI Taxonomy" id="2840707"/>
    <lineage>
        <taxon>Bacteria</taxon>
        <taxon>Bacillati</taxon>
        <taxon>Bacillota</taxon>
        <taxon>Clostridia</taxon>
        <taxon>Eubacteriales</taxon>
        <taxon>Oscillospiraceae</taxon>
        <taxon>Oscillospiraceae incertae sedis</taxon>
        <taxon>Candidatus Avoscillospira</taxon>
    </lineage>
</organism>
<name>A0A9D1F9S1_9FIRM</name>
<dbReference type="Proteomes" id="UP000886741">
    <property type="component" value="Unassembled WGS sequence"/>
</dbReference>
<protein>
    <submittedName>
        <fullName evidence="1">Phage head closure protein</fullName>
    </submittedName>
</protein>
<evidence type="ECO:0000313" key="1">
    <source>
        <dbReference type="EMBL" id="HIS64979.1"/>
    </source>
</evidence>
<accession>A0A9D1F9S1</accession>
<dbReference type="NCBIfam" id="TIGR01563">
    <property type="entry name" value="gp16_SPP1"/>
    <property type="match status" value="1"/>
</dbReference>
<dbReference type="AlphaFoldDB" id="A0A9D1F9S1"/>
<evidence type="ECO:0000313" key="2">
    <source>
        <dbReference type="Proteomes" id="UP000886741"/>
    </source>
</evidence>
<sequence>MPWKAPYRPSDEITQNYNDGLVQIFSVSNAAAPGRMPVEQLTPKIKLRYEERSLGLQRYYSGKQNQVEVERVIRTPRRREVSSQDVAVTEDGTQYRIDLVQPVKDTYPPSMDLTLSRIDQNYDVSNLDTKGGDSP</sequence>